<dbReference type="Proteomes" id="UP000239735">
    <property type="component" value="Unassembled WGS sequence"/>
</dbReference>
<dbReference type="AlphaFoldDB" id="A0A2N9L6K2"/>
<reference evidence="2" key="1">
    <citation type="submission" date="2018-02" db="EMBL/GenBank/DDBJ databases">
        <authorList>
            <person name="Hausmann B."/>
        </authorList>
    </citation>
    <scope>NUCLEOTIDE SEQUENCE [LARGE SCALE GENOMIC DNA]</scope>
    <source>
        <strain evidence="2">Peat soil MAG SbA5</strain>
    </source>
</reference>
<dbReference type="EMBL" id="OKRB01000069">
    <property type="protein sequence ID" value="SPE18664.1"/>
    <property type="molecule type" value="Genomic_DNA"/>
</dbReference>
<evidence type="ECO:0000313" key="1">
    <source>
        <dbReference type="EMBL" id="SPE18664.1"/>
    </source>
</evidence>
<accession>A0A2N9L6K2</accession>
<sequence length="163" mass="18400">MAAQVDRIDAILQNPNALQKINVRRFNRAIDEALDAYCAQLHWQDTNSTMPPALMSREELGDVFFPYFANWIELLIGQKGTSLPVTKHRTVAALIGAAYRARVDPNKLGEQQWTDIVEFVRKPTDIARTLGHVWPQSKGRWDGHKGYRAQLQAAHAIVAQIAQ</sequence>
<gene>
    <name evidence="1" type="ORF">SBA5_1600001</name>
</gene>
<protein>
    <submittedName>
        <fullName evidence="1">Uncharacterized protein</fullName>
    </submittedName>
</protein>
<proteinExistence type="predicted"/>
<evidence type="ECO:0000313" key="2">
    <source>
        <dbReference type="Proteomes" id="UP000239735"/>
    </source>
</evidence>
<organism evidence="1 2">
    <name type="scientific">Candidatus Sulfuritelmatomonas gaucii</name>
    <dbReference type="NCBI Taxonomy" id="2043161"/>
    <lineage>
        <taxon>Bacteria</taxon>
        <taxon>Pseudomonadati</taxon>
        <taxon>Acidobacteriota</taxon>
        <taxon>Terriglobia</taxon>
        <taxon>Terriglobales</taxon>
        <taxon>Acidobacteriaceae</taxon>
        <taxon>Candidatus Sulfuritelmatomonas</taxon>
    </lineage>
</organism>
<name>A0A2N9L6K2_9BACT</name>